<dbReference type="InterPro" id="IPR009100">
    <property type="entry name" value="AcylCoA_DH/oxidase_NM_dom_sf"/>
</dbReference>
<evidence type="ECO:0000259" key="14">
    <source>
        <dbReference type="Pfam" id="PF02770"/>
    </source>
</evidence>
<comment type="caution">
    <text evidence="16">The sequence shown here is derived from an EMBL/GenBank/DDBJ whole genome shotgun (WGS) entry which is preliminary data.</text>
</comment>
<dbReference type="GO" id="GO:0005504">
    <property type="term" value="F:fatty acid binding"/>
    <property type="evidence" value="ECO:0007669"/>
    <property type="project" value="TreeGrafter"/>
</dbReference>
<dbReference type="GO" id="GO:0071949">
    <property type="term" value="F:FAD binding"/>
    <property type="evidence" value="ECO:0007669"/>
    <property type="project" value="InterPro"/>
</dbReference>
<feature type="domain" description="Acyl-CoA oxidase/dehydrogenase middle" evidence="14">
    <location>
        <begin position="162"/>
        <end position="270"/>
    </location>
</feature>
<dbReference type="PIRSF" id="PIRSF000168">
    <property type="entry name" value="Acyl-CoA_oxidase"/>
    <property type="match status" value="1"/>
</dbReference>
<keyword evidence="7" id="KW-0560">Oxidoreductase</keyword>
<evidence type="ECO:0000256" key="1">
    <source>
        <dbReference type="ARBA" id="ARBA00001974"/>
    </source>
</evidence>
<keyword evidence="17" id="KW-1185">Reference proteome</keyword>
<organism evidence="16 17">
    <name type="scientific">Stentor coeruleus</name>
    <dbReference type="NCBI Taxonomy" id="5963"/>
    <lineage>
        <taxon>Eukaryota</taxon>
        <taxon>Sar</taxon>
        <taxon>Alveolata</taxon>
        <taxon>Ciliophora</taxon>
        <taxon>Postciliodesmatophora</taxon>
        <taxon>Heterotrichea</taxon>
        <taxon>Heterotrichida</taxon>
        <taxon>Stentoridae</taxon>
        <taxon>Stentor</taxon>
    </lineage>
</organism>
<keyword evidence="4 10" id="KW-0285">Flavoprotein</keyword>
<comment type="cofactor">
    <cofactor evidence="1">
        <name>FAD</name>
        <dbReference type="ChEBI" id="CHEBI:57692"/>
    </cofactor>
</comment>
<dbReference type="FunFam" id="1.20.140.10:FF:000010">
    <property type="entry name" value="Acyl-coenzyme A oxidase"/>
    <property type="match status" value="1"/>
</dbReference>
<dbReference type="Pfam" id="PF01756">
    <property type="entry name" value="ACOX"/>
    <property type="match status" value="1"/>
</dbReference>
<dbReference type="Pfam" id="PF02770">
    <property type="entry name" value="Acyl-CoA_dh_M"/>
    <property type="match status" value="1"/>
</dbReference>
<evidence type="ECO:0000313" key="17">
    <source>
        <dbReference type="Proteomes" id="UP000187209"/>
    </source>
</evidence>
<dbReference type="GO" id="GO:0003997">
    <property type="term" value="F:acyl-CoA oxidase activity"/>
    <property type="evidence" value="ECO:0007669"/>
    <property type="project" value="InterPro"/>
</dbReference>
<dbReference type="InterPro" id="IPR046373">
    <property type="entry name" value="Acyl-CoA_Oxase/DH_mid-dom_sf"/>
</dbReference>
<evidence type="ECO:0000256" key="11">
    <source>
        <dbReference type="PIRSR" id="PIRSR000168-1"/>
    </source>
</evidence>
<feature type="active site" description="Proton acceptor" evidence="11">
    <location>
        <position position="453"/>
    </location>
</feature>
<evidence type="ECO:0000256" key="2">
    <source>
        <dbReference type="ARBA" id="ARBA00004275"/>
    </source>
</evidence>
<dbReference type="PANTHER" id="PTHR10909">
    <property type="entry name" value="ELECTRON TRANSPORT OXIDOREDUCTASE"/>
    <property type="match status" value="1"/>
</dbReference>
<dbReference type="InterPro" id="IPR055060">
    <property type="entry name" value="ACOX_C_alpha1"/>
</dbReference>
<evidence type="ECO:0000256" key="9">
    <source>
        <dbReference type="ARBA" id="ARBA00023140"/>
    </source>
</evidence>
<dbReference type="GO" id="GO:0005777">
    <property type="term" value="C:peroxisome"/>
    <property type="evidence" value="ECO:0007669"/>
    <property type="project" value="UniProtKB-SubCell"/>
</dbReference>
<evidence type="ECO:0000256" key="10">
    <source>
        <dbReference type="PIRNR" id="PIRNR000168"/>
    </source>
</evidence>
<protein>
    <recommendedName>
        <fullName evidence="10">Acyl-coenzyme A oxidase</fullName>
    </recommendedName>
</protein>
<dbReference type="SUPFAM" id="SSF56645">
    <property type="entry name" value="Acyl-CoA dehydrogenase NM domain-like"/>
    <property type="match status" value="1"/>
</dbReference>
<evidence type="ECO:0000256" key="8">
    <source>
        <dbReference type="ARBA" id="ARBA00023098"/>
    </source>
</evidence>
<dbReference type="GO" id="GO:0033540">
    <property type="term" value="P:fatty acid beta-oxidation using acyl-CoA oxidase"/>
    <property type="evidence" value="ECO:0007669"/>
    <property type="project" value="TreeGrafter"/>
</dbReference>
<name>A0A1R2AVQ8_9CILI</name>
<dbReference type="Gene3D" id="1.20.140.10">
    <property type="entry name" value="Butyryl-CoA Dehydrogenase, subunit A, domain 3"/>
    <property type="match status" value="2"/>
</dbReference>
<feature type="domain" description="Acyl-CoA oxidase C-alpha1" evidence="15">
    <location>
        <begin position="308"/>
        <end position="467"/>
    </location>
</feature>
<feature type="domain" description="Acyl-CoA oxidase C-terminal" evidence="13">
    <location>
        <begin position="508"/>
        <end position="682"/>
    </location>
</feature>
<feature type="binding site" evidence="12">
    <location>
        <position position="166"/>
    </location>
    <ligand>
        <name>FAD</name>
        <dbReference type="ChEBI" id="CHEBI:57692"/>
    </ligand>
</feature>
<proteinExistence type="inferred from homology"/>
<dbReference type="Proteomes" id="UP000187209">
    <property type="component" value="Unassembled WGS sequence"/>
</dbReference>
<evidence type="ECO:0000313" key="16">
    <source>
        <dbReference type="EMBL" id="OMJ68614.1"/>
    </source>
</evidence>
<dbReference type="SUPFAM" id="SSF47203">
    <property type="entry name" value="Acyl-CoA dehydrogenase C-terminal domain-like"/>
    <property type="match status" value="2"/>
</dbReference>
<feature type="binding site" evidence="12">
    <location>
        <position position="205"/>
    </location>
    <ligand>
        <name>FAD</name>
        <dbReference type="ChEBI" id="CHEBI:57692"/>
    </ligand>
</feature>
<keyword evidence="5 10" id="KW-0274">FAD</keyword>
<dbReference type="AlphaFoldDB" id="A0A1R2AVQ8"/>
<evidence type="ECO:0000256" key="4">
    <source>
        <dbReference type="ARBA" id="ARBA00022630"/>
    </source>
</evidence>
<dbReference type="OrthoDB" id="434460at2759"/>
<dbReference type="PANTHER" id="PTHR10909:SF352">
    <property type="entry name" value="ACYL-COENZYME A OXIDASE-LIKE PROTEIN"/>
    <property type="match status" value="1"/>
</dbReference>
<gene>
    <name evidence="16" type="ORF">SteCoe_33875</name>
</gene>
<keyword evidence="9" id="KW-0576">Peroxisome</keyword>
<dbReference type="InterPro" id="IPR036250">
    <property type="entry name" value="AcylCo_DH-like_C"/>
</dbReference>
<evidence type="ECO:0000259" key="13">
    <source>
        <dbReference type="Pfam" id="PF01756"/>
    </source>
</evidence>
<comment type="similarity">
    <text evidence="3 10">Belongs to the acyl-CoA oxidase family.</text>
</comment>
<dbReference type="InterPro" id="IPR012258">
    <property type="entry name" value="Acyl-CoA_oxidase"/>
</dbReference>
<dbReference type="InterPro" id="IPR002655">
    <property type="entry name" value="Acyl-CoA_oxidase_C"/>
</dbReference>
<reference evidence="16 17" key="1">
    <citation type="submission" date="2016-11" db="EMBL/GenBank/DDBJ databases">
        <title>The macronuclear genome of Stentor coeruleus: a giant cell with tiny introns.</title>
        <authorList>
            <person name="Slabodnick M."/>
            <person name="Ruby J.G."/>
            <person name="Reiff S.B."/>
            <person name="Swart E.C."/>
            <person name="Gosai S."/>
            <person name="Prabakaran S."/>
            <person name="Witkowska E."/>
            <person name="Larue G.E."/>
            <person name="Fisher S."/>
            <person name="Freeman R.M."/>
            <person name="Gunawardena J."/>
            <person name="Chu W."/>
            <person name="Stover N.A."/>
            <person name="Gregory B.D."/>
            <person name="Nowacki M."/>
            <person name="Derisi J."/>
            <person name="Roy S.W."/>
            <person name="Marshall W.F."/>
            <person name="Sood P."/>
        </authorList>
    </citation>
    <scope>NUCLEOTIDE SEQUENCE [LARGE SCALE GENOMIC DNA]</scope>
    <source>
        <strain evidence="16">WM001</strain>
    </source>
</reference>
<evidence type="ECO:0000256" key="3">
    <source>
        <dbReference type="ARBA" id="ARBA00006288"/>
    </source>
</evidence>
<evidence type="ECO:0000256" key="7">
    <source>
        <dbReference type="ARBA" id="ARBA00023002"/>
    </source>
</evidence>
<dbReference type="Gene3D" id="2.40.110.10">
    <property type="entry name" value="Butyryl-CoA Dehydrogenase, subunit A, domain 2"/>
    <property type="match status" value="1"/>
</dbReference>
<dbReference type="EMBL" id="MPUH01001303">
    <property type="protein sequence ID" value="OMJ68614.1"/>
    <property type="molecule type" value="Genomic_DNA"/>
</dbReference>
<dbReference type="Pfam" id="PF22924">
    <property type="entry name" value="ACOX_C_alpha1"/>
    <property type="match status" value="1"/>
</dbReference>
<dbReference type="FunFam" id="2.40.110.10:FF:000005">
    <property type="entry name" value="Acyl-coenzyme A oxidase"/>
    <property type="match status" value="1"/>
</dbReference>
<evidence type="ECO:0000256" key="6">
    <source>
        <dbReference type="ARBA" id="ARBA00022832"/>
    </source>
</evidence>
<evidence type="ECO:0000256" key="12">
    <source>
        <dbReference type="PIRSR" id="PIRSR000168-2"/>
    </source>
</evidence>
<evidence type="ECO:0000256" key="5">
    <source>
        <dbReference type="ARBA" id="ARBA00022827"/>
    </source>
</evidence>
<dbReference type="InterPro" id="IPR006091">
    <property type="entry name" value="Acyl-CoA_Oxase/DH_mid-dom"/>
</dbReference>
<comment type="subcellular location">
    <subcellularLocation>
        <location evidence="2">Peroxisome</location>
    </subcellularLocation>
</comment>
<keyword evidence="6" id="KW-0276">Fatty acid metabolism</keyword>
<dbReference type="GO" id="GO:0055088">
    <property type="term" value="P:lipid homeostasis"/>
    <property type="evidence" value="ECO:0007669"/>
    <property type="project" value="TreeGrafter"/>
</dbReference>
<keyword evidence="8" id="KW-0443">Lipid metabolism</keyword>
<evidence type="ECO:0000259" key="15">
    <source>
        <dbReference type="Pfam" id="PF22924"/>
    </source>
</evidence>
<sequence length="695" mass="79046">MDVVARRVNVLNNHLGTRFPESVPTSSLEKYRAKGQKINQLLLRQVFMGEFNPRMESMRSFIEKSPLFDHYSIMLLTQQEKYAKVLELIVESMKHEYSTYQKDLKDPAYKMTISENLTEFDISLGTRSGVHLGLYTDTIQNLGTKKHEDFINRAYSIKDFGSFALTEMGHGSNVAGIETTAVYDHTTREFIINTPTKTAAKWWIGAVGKTANMSIVWAQMYVAGENKGVHAFVVEIRDYNTHEVKQGVIAGECGQKIELEGVDNGFLIFKNYRVPYDSLLDHFSQINSEGKFKTTIKNKEKRLGIMLGGLIRGRIVVVLSSEIALRNAVTIALRFAAVRTQFAYGDSAENSILDYPLHRHRLIPILAKVFAIRAGLMHLYKMFRVIYPTVRENPESAELNELHSILSAYKCIATSYSFTGIQECRESCGGMGFSAYAGLGRLRNTVDVLLTWEGDNNVLLQQTGKTILKLIQKSFKGIQIESPTLKFLTINLENIKWPLKTSELFTYDNICKVFEDRICFLAKKAIEKLQKNTEKYNSPIEIWNNSLVNYVNTLSYAYGEYILYREFNLIFENLKKSCSATAEIIGKLHLLYALDCFERSQRIYIEFGCTYKETIIVKDLHTQLCNELGDYSINIVDSIASLDKCLGSVLGCKDGNIYERLVNAVESEKDVYTKTSWLELIKTSRTLIELPSKSS</sequence>
<accession>A0A1R2AVQ8</accession>